<gene>
    <name evidence="1" type="ORF">FEQ00_06198</name>
</gene>
<keyword evidence="2" id="KW-1185">Reference proteome</keyword>
<accession>A0ABU2ECX2</accession>
<dbReference type="EMBL" id="VJSY01000070">
    <property type="protein sequence ID" value="MDR8757740.1"/>
    <property type="molecule type" value="Genomic_DNA"/>
</dbReference>
<organism evidence="1 2">
    <name type="scientific">Burkholderia pseudomultivorans</name>
    <dbReference type="NCBI Taxonomy" id="1207504"/>
    <lineage>
        <taxon>Bacteria</taxon>
        <taxon>Pseudomonadati</taxon>
        <taxon>Pseudomonadota</taxon>
        <taxon>Betaproteobacteria</taxon>
        <taxon>Burkholderiales</taxon>
        <taxon>Burkholderiaceae</taxon>
        <taxon>Burkholderia</taxon>
        <taxon>Burkholderia cepacia complex</taxon>
    </lineage>
</organism>
<evidence type="ECO:0000313" key="1">
    <source>
        <dbReference type="EMBL" id="MDR8757740.1"/>
    </source>
</evidence>
<dbReference type="Proteomes" id="UP001248067">
    <property type="component" value="Unassembled WGS sequence"/>
</dbReference>
<proteinExistence type="predicted"/>
<comment type="caution">
    <text evidence="1">The sequence shown here is derived from an EMBL/GenBank/DDBJ whole genome shotgun (WGS) entry which is preliminary data.</text>
</comment>
<name>A0ABU2ECX2_9BURK</name>
<dbReference type="RefSeq" id="WP_059580450.1">
    <property type="nucleotide sequence ID" value="NZ_CADFDQ010000043.1"/>
</dbReference>
<sequence length="73" mass="8300">MAASIFAGHRHPLQTLSADSDLALVLELEDPLLMTEERLQYLLQASRPGDSVEPEVWGYLFGLLDQRRYGRRS</sequence>
<protein>
    <submittedName>
        <fullName evidence="1">Uncharacterized protein</fullName>
    </submittedName>
</protein>
<reference evidence="1 2" key="1">
    <citation type="submission" date="2019-06" db="EMBL/GenBank/DDBJ databases">
        <title>Evolution of Burkholderia multivorans in the lungs of Cystic Fibrosis patients.</title>
        <authorList>
            <person name="Moreira L.M."/>
        </authorList>
    </citation>
    <scope>NUCLEOTIDE SEQUENCE [LARGE SCALE GENOMIC DNA]</scope>
    <source>
        <strain evidence="1 2">VC13239</strain>
    </source>
</reference>
<evidence type="ECO:0000313" key="2">
    <source>
        <dbReference type="Proteomes" id="UP001248067"/>
    </source>
</evidence>